<keyword evidence="4" id="KW-1185">Reference proteome</keyword>
<sequence length="202" mass="22606">WQLESEDKLASHTTREPFFIIPFAPQTICSSHHMPTMSTYEAFKANVSAAETADEHFQRCWAEQSCGGCLHSKGCSWCPYTWSCVPNESAVPMLAPAFHRNICPHPDERWEVRTRPLGCAVSSGTALAIVVTVIATLTAVLTVAGAVLTVRRIRNSEHKVMSWEWTSRWKRVLFPKRGRRAADAERDPLLSPQQEGSPENLS</sequence>
<protein>
    <recommendedName>
        <fullName evidence="5">PSI domain-containing protein</fullName>
    </recommendedName>
</protein>
<evidence type="ECO:0000256" key="1">
    <source>
        <dbReference type="SAM" id="MobiDB-lite"/>
    </source>
</evidence>
<feature type="compositionally biased region" description="Polar residues" evidence="1">
    <location>
        <begin position="191"/>
        <end position="202"/>
    </location>
</feature>
<keyword evidence="2" id="KW-0812">Transmembrane</keyword>
<evidence type="ECO:0000313" key="4">
    <source>
        <dbReference type="Proteomes" id="UP001642720"/>
    </source>
</evidence>
<evidence type="ECO:0000313" key="3">
    <source>
        <dbReference type="EMBL" id="TFB04292.1"/>
    </source>
</evidence>
<proteinExistence type="predicted"/>
<keyword evidence="2" id="KW-1133">Transmembrane helix</keyword>
<evidence type="ECO:0008006" key="5">
    <source>
        <dbReference type="Google" id="ProtNLM"/>
    </source>
</evidence>
<name>A0ABY2H9U9_9HYPO</name>
<comment type="caution">
    <text evidence="3">The sequence shown here is derived from an EMBL/GenBank/DDBJ whole genome shotgun (WGS) entry which is preliminary data.</text>
</comment>
<keyword evidence="2" id="KW-0472">Membrane</keyword>
<dbReference type="GeneID" id="300575424"/>
<evidence type="ECO:0000256" key="2">
    <source>
        <dbReference type="SAM" id="Phobius"/>
    </source>
</evidence>
<feature type="transmembrane region" description="Helical" evidence="2">
    <location>
        <begin position="126"/>
        <end position="150"/>
    </location>
</feature>
<organism evidence="3 4">
    <name type="scientific">Trichoderma ghanense</name>
    <dbReference type="NCBI Taxonomy" id="65468"/>
    <lineage>
        <taxon>Eukaryota</taxon>
        <taxon>Fungi</taxon>
        <taxon>Dikarya</taxon>
        <taxon>Ascomycota</taxon>
        <taxon>Pezizomycotina</taxon>
        <taxon>Sordariomycetes</taxon>
        <taxon>Hypocreomycetidae</taxon>
        <taxon>Hypocreales</taxon>
        <taxon>Hypocreaceae</taxon>
        <taxon>Trichoderma</taxon>
    </lineage>
</organism>
<feature type="region of interest" description="Disordered" evidence="1">
    <location>
        <begin position="179"/>
        <end position="202"/>
    </location>
</feature>
<dbReference type="Proteomes" id="UP001642720">
    <property type="component" value="Unassembled WGS sequence"/>
</dbReference>
<dbReference type="EMBL" id="PPTA01000004">
    <property type="protein sequence ID" value="TFB04292.1"/>
    <property type="molecule type" value="Genomic_DNA"/>
</dbReference>
<gene>
    <name evidence="3" type="ORF">CCMA1212_003634</name>
</gene>
<feature type="non-terminal residue" evidence="3">
    <location>
        <position position="1"/>
    </location>
</feature>
<accession>A0ABY2H9U9</accession>
<dbReference type="RefSeq" id="XP_073560493.1">
    <property type="nucleotide sequence ID" value="XM_073700974.1"/>
</dbReference>
<reference evidence="3 4" key="1">
    <citation type="submission" date="2018-01" db="EMBL/GenBank/DDBJ databases">
        <title>Genome characterization of the sugarcane-associated fungus Trichoderma ghanense CCMA-1212 and their application in lignocelulose bioconversion.</title>
        <authorList>
            <person name="Steindorff A.S."/>
            <person name="Mendes T.D."/>
            <person name="Vilela E.S.D."/>
            <person name="Rodrigues D.S."/>
            <person name="Formighieri E.F."/>
            <person name="Melo I.S."/>
            <person name="Favaro L.C.L."/>
        </authorList>
    </citation>
    <scope>NUCLEOTIDE SEQUENCE [LARGE SCALE GENOMIC DNA]</scope>
    <source>
        <strain evidence="3 4">CCMA-1212</strain>
    </source>
</reference>